<evidence type="ECO:0000313" key="1">
    <source>
        <dbReference type="EMBL" id="MFD2043990.1"/>
    </source>
</evidence>
<sequence length="77" mass="9280">MNKTCYDYLKSRPELLHFVRHNPIWYRYLSRDPSSLPEIEKEAKRFYGKTFPQQVEKINGHVQMVGMLLQFAETMKD</sequence>
<organism evidence="1 2">
    <name type="scientific">Ornithinibacillus salinisoli</name>
    <dbReference type="NCBI Taxonomy" id="1848459"/>
    <lineage>
        <taxon>Bacteria</taxon>
        <taxon>Bacillati</taxon>
        <taxon>Bacillota</taxon>
        <taxon>Bacilli</taxon>
        <taxon>Bacillales</taxon>
        <taxon>Bacillaceae</taxon>
        <taxon>Ornithinibacillus</taxon>
    </lineage>
</organism>
<dbReference type="Pfam" id="PF14003">
    <property type="entry name" value="YlbE"/>
    <property type="match status" value="1"/>
</dbReference>
<accession>A0ABW4VZN4</accession>
<gene>
    <name evidence="1" type="ORF">ACFSJF_06930</name>
</gene>
<keyword evidence="2" id="KW-1185">Reference proteome</keyword>
<dbReference type="RefSeq" id="WP_377555568.1">
    <property type="nucleotide sequence ID" value="NZ_JBHUHQ010000013.1"/>
</dbReference>
<protein>
    <submittedName>
        <fullName evidence="1">YlbE-like family protein</fullName>
    </submittedName>
</protein>
<comment type="caution">
    <text evidence="1">The sequence shown here is derived from an EMBL/GenBank/DDBJ whole genome shotgun (WGS) entry which is preliminary data.</text>
</comment>
<dbReference type="EMBL" id="JBHUHQ010000013">
    <property type="protein sequence ID" value="MFD2043990.1"/>
    <property type="molecule type" value="Genomic_DNA"/>
</dbReference>
<reference evidence="2" key="1">
    <citation type="journal article" date="2019" name="Int. J. Syst. Evol. Microbiol.">
        <title>The Global Catalogue of Microorganisms (GCM) 10K type strain sequencing project: providing services to taxonomists for standard genome sequencing and annotation.</title>
        <authorList>
            <consortium name="The Broad Institute Genomics Platform"/>
            <consortium name="The Broad Institute Genome Sequencing Center for Infectious Disease"/>
            <person name="Wu L."/>
            <person name="Ma J."/>
        </authorList>
    </citation>
    <scope>NUCLEOTIDE SEQUENCE [LARGE SCALE GENOMIC DNA]</scope>
    <source>
        <strain evidence="2">R28</strain>
    </source>
</reference>
<evidence type="ECO:0000313" key="2">
    <source>
        <dbReference type="Proteomes" id="UP001597383"/>
    </source>
</evidence>
<name>A0ABW4VZN4_9BACI</name>
<proteinExistence type="predicted"/>
<dbReference type="Proteomes" id="UP001597383">
    <property type="component" value="Unassembled WGS sequence"/>
</dbReference>
<dbReference type="InterPro" id="IPR025613">
    <property type="entry name" value="YlbE"/>
</dbReference>